<evidence type="ECO:0000313" key="1">
    <source>
        <dbReference type="EMBL" id="OMI34924.1"/>
    </source>
</evidence>
<gene>
    <name evidence="1" type="ORF">SPAR_33896</name>
</gene>
<accession>A0A1R1S9C3</accession>
<protein>
    <submittedName>
        <fullName evidence="1">Uncharacterized protein</fullName>
    </submittedName>
</protein>
<keyword evidence="2" id="KW-1185">Reference proteome</keyword>
<reference evidence="1 2" key="1">
    <citation type="submission" date="2013-05" db="EMBL/GenBank/DDBJ databases">
        <title>Genome sequence of Streptomyces sparsogenes DSM 40356.</title>
        <authorList>
            <person name="Coyne S."/>
            <person name="Seebeck F.P."/>
        </authorList>
    </citation>
    <scope>NUCLEOTIDE SEQUENCE [LARGE SCALE GENOMIC DNA]</scope>
    <source>
        <strain evidence="1 2">DSM 40356</strain>
    </source>
</reference>
<sequence>MARPANDPSFIPTRDSSGLAPIYDQLVAEQGNVPAEARRLAEEVQREAAQALDWSRLHPGG</sequence>
<proteinExistence type="predicted"/>
<organism evidence="1 2">
    <name type="scientific">Streptomyces sparsogenes DSM 40356</name>
    <dbReference type="NCBI Taxonomy" id="1331668"/>
    <lineage>
        <taxon>Bacteria</taxon>
        <taxon>Bacillati</taxon>
        <taxon>Actinomycetota</taxon>
        <taxon>Actinomycetes</taxon>
        <taxon>Kitasatosporales</taxon>
        <taxon>Streptomycetaceae</taxon>
        <taxon>Streptomyces</taxon>
    </lineage>
</organism>
<name>A0A1R1S9C3_9ACTN</name>
<dbReference type="RefSeq" id="WP_076971978.1">
    <property type="nucleotide sequence ID" value="NZ_ASQP01000431.1"/>
</dbReference>
<dbReference type="Proteomes" id="UP000186168">
    <property type="component" value="Unassembled WGS sequence"/>
</dbReference>
<comment type="caution">
    <text evidence="1">The sequence shown here is derived from an EMBL/GenBank/DDBJ whole genome shotgun (WGS) entry which is preliminary data.</text>
</comment>
<dbReference type="AlphaFoldDB" id="A0A1R1S9C3"/>
<dbReference type="EMBL" id="ASQP01000431">
    <property type="protein sequence ID" value="OMI34924.1"/>
    <property type="molecule type" value="Genomic_DNA"/>
</dbReference>
<evidence type="ECO:0000313" key="2">
    <source>
        <dbReference type="Proteomes" id="UP000186168"/>
    </source>
</evidence>